<protein>
    <recommendedName>
        <fullName evidence="2">F5/8 type C domain-containing protein</fullName>
    </recommendedName>
</protein>
<dbReference type="Proteomes" id="UP000683360">
    <property type="component" value="Unassembled WGS sequence"/>
</dbReference>
<feature type="chain" id="PRO_5035870543" description="F5/8 type C domain-containing protein" evidence="1">
    <location>
        <begin position="17"/>
        <end position="309"/>
    </location>
</feature>
<dbReference type="OrthoDB" id="6233064at2759"/>
<organism evidence="3 4">
    <name type="scientific">Mytilus edulis</name>
    <name type="common">Blue mussel</name>
    <dbReference type="NCBI Taxonomy" id="6550"/>
    <lineage>
        <taxon>Eukaryota</taxon>
        <taxon>Metazoa</taxon>
        <taxon>Spiralia</taxon>
        <taxon>Lophotrochozoa</taxon>
        <taxon>Mollusca</taxon>
        <taxon>Bivalvia</taxon>
        <taxon>Autobranchia</taxon>
        <taxon>Pteriomorphia</taxon>
        <taxon>Mytilida</taxon>
        <taxon>Mytiloidea</taxon>
        <taxon>Mytilidae</taxon>
        <taxon>Mytilinae</taxon>
        <taxon>Mytilus</taxon>
    </lineage>
</organism>
<gene>
    <name evidence="3" type="ORF">MEDL_58612</name>
</gene>
<dbReference type="Pfam" id="PF00754">
    <property type="entry name" value="F5_F8_type_C"/>
    <property type="match status" value="1"/>
</dbReference>
<proteinExistence type="predicted"/>
<accession>A0A8S3USD7</accession>
<comment type="caution">
    <text evidence="3">The sequence shown here is derived from an EMBL/GenBank/DDBJ whole genome shotgun (WGS) entry which is preliminary data.</text>
</comment>
<dbReference type="PROSITE" id="PS01286">
    <property type="entry name" value="FA58C_2"/>
    <property type="match status" value="1"/>
</dbReference>
<keyword evidence="4" id="KW-1185">Reference proteome</keyword>
<dbReference type="PROSITE" id="PS50022">
    <property type="entry name" value="FA58C_3"/>
    <property type="match status" value="1"/>
</dbReference>
<name>A0A8S3USD7_MYTED</name>
<evidence type="ECO:0000313" key="3">
    <source>
        <dbReference type="EMBL" id="CAG2246648.1"/>
    </source>
</evidence>
<dbReference type="Gene3D" id="2.60.40.10">
    <property type="entry name" value="Immunoglobulins"/>
    <property type="match status" value="1"/>
</dbReference>
<dbReference type="InterPro" id="IPR013783">
    <property type="entry name" value="Ig-like_fold"/>
</dbReference>
<reference evidence="3" key="1">
    <citation type="submission" date="2021-03" db="EMBL/GenBank/DDBJ databases">
        <authorList>
            <person name="Bekaert M."/>
        </authorList>
    </citation>
    <scope>NUCLEOTIDE SEQUENCE</scope>
</reference>
<evidence type="ECO:0000259" key="2">
    <source>
        <dbReference type="PROSITE" id="PS50022"/>
    </source>
</evidence>
<dbReference type="InterPro" id="IPR000421">
    <property type="entry name" value="FA58C"/>
</dbReference>
<keyword evidence="1" id="KW-0732">Signal</keyword>
<dbReference type="PANTHER" id="PTHR24543">
    <property type="entry name" value="MULTICOPPER OXIDASE-RELATED"/>
    <property type="match status" value="1"/>
</dbReference>
<evidence type="ECO:0000256" key="1">
    <source>
        <dbReference type="SAM" id="SignalP"/>
    </source>
</evidence>
<evidence type="ECO:0000313" key="4">
    <source>
        <dbReference type="Proteomes" id="UP000683360"/>
    </source>
</evidence>
<dbReference type="InterPro" id="IPR008979">
    <property type="entry name" value="Galactose-bd-like_sf"/>
</dbReference>
<feature type="signal peptide" evidence="1">
    <location>
        <begin position="1"/>
        <end position="16"/>
    </location>
</feature>
<feature type="domain" description="F5/8 type C" evidence="2">
    <location>
        <begin position="169"/>
        <end position="309"/>
    </location>
</feature>
<dbReference type="SMART" id="SM00231">
    <property type="entry name" value="FA58C"/>
    <property type="match status" value="1"/>
</dbReference>
<dbReference type="Gene3D" id="2.60.120.260">
    <property type="entry name" value="Galactose-binding domain-like"/>
    <property type="match status" value="1"/>
</dbReference>
<dbReference type="EMBL" id="CAJPWZ010002878">
    <property type="protein sequence ID" value="CAG2246648.1"/>
    <property type="molecule type" value="Genomic_DNA"/>
</dbReference>
<sequence>MKILYAFLIFFAKTAADDGVLDINVPHLTVKAQNAGNITLQSGLARDLYLEPGPGGKVIFDGEDILEIIKMAKTLPPVWLPHAHNGFFGTFEGGQRIHVKLEARDPENGPLEYQLVAGELPTDVTLDETGGYINGVVPDIERFYTFTIRAINNQTKYADSVFKMEVLYCRSNAFGVQYKNKIPDAQMSAYLSQSTYLASNGRYSGSSWCGTNDNSWLQVDLGEPKTVYKTLYQYRSSTYYVNGYTLSVSLDGINFNYVNDTSGLHTFSGGPSSYTNSLPSPTLARFVRYHPKGYKSGYYPCMRVELYGC</sequence>
<dbReference type="CDD" id="cd00057">
    <property type="entry name" value="FA58C"/>
    <property type="match status" value="1"/>
</dbReference>
<dbReference type="SUPFAM" id="SSF49785">
    <property type="entry name" value="Galactose-binding domain-like"/>
    <property type="match status" value="1"/>
</dbReference>
<dbReference type="AlphaFoldDB" id="A0A8S3USD7"/>